<reference evidence="1" key="1">
    <citation type="submission" date="2024-03" db="EMBL/GenBank/DDBJ databases">
        <authorList>
            <consortium name="ELIXIR-Norway"/>
            <consortium name="Elixir Norway"/>
        </authorList>
    </citation>
    <scope>NUCLEOTIDE SEQUENCE</scope>
</reference>
<proteinExistence type="predicted"/>
<protein>
    <submittedName>
        <fullName evidence="1">Uncharacterized protein</fullName>
    </submittedName>
</protein>
<accession>A0ABP1AFJ8</accession>
<sequence>MVQNISDIRLENGVREFCHGSRFRGLRGREDSREEPSSWICERHRGADSTTAAMAPSCWDRHAIRSEWSRGSEQSPLNP</sequence>
<dbReference type="Proteomes" id="UP001497522">
    <property type="component" value="Chromosome 11"/>
</dbReference>
<evidence type="ECO:0000313" key="1">
    <source>
        <dbReference type="EMBL" id="CAK9861253.1"/>
    </source>
</evidence>
<evidence type="ECO:0000313" key="2">
    <source>
        <dbReference type="Proteomes" id="UP001497522"/>
    </source>
</evidence>
<gene>
    <name evidence="1" type="ORF">CSSPJE1EN2_LOCUS4248</name>
</gene>
<keyword evidence="2" id="KW-1185">Reference proteome</keyword>
<dbReference type="EMBL" id="OZ023712">
    <property type="protein sequence ID" value="CAK9861253.1"/>
    <property type="molecule type" value="Genomic_DNA"/>
</dbReference>
<organism evidence="1 2">
    <name type="scientific">Sphagnum jensenii</name>
    <dbReference type="NCBI Taxonomy" id="128206"/>
    <lineage>
        <taxon>Eukaryota</taxon>
        <taxon>Viridiplantae</taxon>
        <taxon>Streptophyta</taxon>
        <taxon>Embryophyta</taxon>
        <taxon>Bryophyta</taxon>
        <taxon>Sphagnophytina</taxon>
        <taxon>Sphagnopsida</taxon>
        <taxon>Sphagnales</taxon>
        <taxon>Sphagnaceae</taxon>
        <taxon>Sphagnum</taxon>
    </lineage>
</organism>
<name>A0ABP1AFJ8_9BRYO</name>